<keyword evidence="3" id="KW-0479">Metal-binding</keyword>
<feature type="domain" description="Peptidase M16 N-terminal" evidence="8">
    <location>
        <begin position="111"/>
        <end position="233"/>
    </location>
</feature>
<dbReference type="PANTHER" id="PTHR43690:SF18">
    <property type="entry name" value="INSULIN-DEGRADING ENZYME-RELATED"/>
    <property type="match status" value="1"/>
</dbReference>
<dbReference type="Gene3D" id="3.30.830.10">
    <property type="entry name" value="Metalloenzyme, LuxS/M16 peptidase-like"/>
    <property type="match status" value="1"/>
</dbReference>
<name>A0A7S3T6Z7_EMIHU</name>
<dbReference type="AlphaFoldDB" id="A0A7S3T6Z7"/>
<dbReference type="Pfam" id="PF00675">
    <property type="entry name" value="Peptidase_M16"/>
    <property type="match status" value="1"/>
</dbReference>
<dbReference type="EMBL" id="HBIR01042777">
    <property type="protein sequence ID" value="CAE0575874.1"/>
    <property type="molecule type" value="Transcribed_RNA"/>
</dbReference>
<evidence type="ECO:0000256" key="5">
    <source>
        <dbReference type="ARBA" id="ARBA00022833"/>
    </source>
</evidence>
<sequence length="946" mass="99073">MRRRELRCAISLSWLLLQTASLRPPRREVCRGLIAGSSLASLPASAVPRYTDRVARSGGPGAATLETVEGPGTDGRAYGLLSLPDGARCLLASAAPSLTFDGDRGNVLAGQAVEVAVTVGCGSMRDPDDWEGLAHLAEHVTLASAAGVRLTEWVDEREGEVNGFTEEERTTFTFQLGRPDEPRGEAEEAADVSQLCALVADLFDCWRASPLPADEAVVREEIRRVDAELEATRTDPSKSLIECGQYKARANPASRWARLARGSKATLPAARVPAICRAVDELRTSGYTPLSISLAIVSPLPLSLSAAIATDAFRRRAPLLRPAPRPPRRGPPPFGAGWDASPCVVERPGRYPCLTVGWCVPVDDPVAAARCKPLAVLGHALTSPHAGSASDVLRTAGIAPLSAELEPCLTARAVSSAEGWALWELSLLMNPGAERRWREARDVLISAVGVASRGVPAHLAAEAKSLALLGWRYSSRAPSAIELSRDLQDEPSPPLALLTGHTFVGDAQTVADAATDAARRALSFSEAVVTLYCPSLDGLGPLAQLGPLLQPSAYAQQWGEIGSSLPLVAAPLEPLRPTPADAAAYRRRFGSPLELCRRLVPPPANYWSPAAAPPSDGPRMPALRRRFAGAAPRPREVAALEARSRSSVGLPVERLPASALSVALLPGCVGERGEISIFDGKRDNALAAVTCFRPDTPFGVVLLSLESDRPSALRAVDPAATSASAACGELWKLSVLQAIAEPASLAARCGVKVELSFHARGARLAATGGASRVGPLLLALLASAAEEKGSAAVPPDASLEMAAVKRSATASVRALRSRLGAAADRRIAAIDEASASGVRSEAAAFWRSVRGAQLLLAGSFSRADSDALVDGVRRTLLPMLPPPPAGAPAASAGTGEAEPLVRSEVLAEWGPLLYKPSYTPRPLANNLCLVPAFGATLDQCGLRIGA</sequence>
<dbReference type="PANTHER" id="PTHR43690">
    <property type="entry name" value="NARDILYSIN"/>
    <property type="match status" value="1"/>
</dbReference>
<reference evidence="9" key="1">
    <citation type="submission" date="2021-01" db="EMBL/GenBank/DDBJ databases">
        <authorList>
            <person name="Corre E."/>
            <person name="Pelletier E."/>
            <person name="Niang G."/>
            <person name="Scheremetjew M."/>
            <person name="Finn R."/>
            <person name="Kale V."/>
            <person name="Holt S."/>
            <person name="Cochrane G."/>
            <person name="Meng A."/>
            <person name="Brown T."/>
            <person name="Cohen L."/>
        </authorList>
    </citation>
    <scope>NUCLEOTIDE SEQUENCE</scope>
    <source>
        <strain evidence="9">379</strain>
    </source>
</reference>
<evidence type="ECO:0000259" key="8">
    <source>
        <dbReference type="Pfam" id="PF00675"/>
    </source>
</evidence>
<evidence type="ECO:0000256" key="6">
    <source>
        <dbReference type="ARBA" id="ARBA00023049"/>
    </source>
</evidence>
<keyword evidence="6" id="KW-0482">Metalloprotease</keyword>
<accession>A0A7S3T6Z7</accession>
<evidence type="ECO:0000256" key="1">
    <source>
        <dbReference type="ARBA" id="ARBA00007261"/>
    </source>
</evidence>
<dbReference type="InterPro" id="IPR011765">
    <property type="entry name" value="Pept_M16_N"/>
</dbReference>
<evidence type="ECO:0000313" key="9">
    <source>
        <dbReference type="EMBL" id="CAE0575874.1"/>
    </source>
</evidence>
<dbReference type="GO" id="GO:0046872">
    <property type="term" value="F:metal ion binding"/>
    <property type="evidence" value="ECO:0007669"/>
    <property type="project" value="UniProtKB-KW"/>
</dbReference>
<dbReference type="GO" id="GO:0006508">
    <property type="term" value="P:proteolysis"/>
    <property type="evidence" value="ECO:0007669"/>
    <property type="project" value="UniProtKB-KW"/>
</dbReference>
<dbReference type="InterPro" id="IPR011249">
    <property type="entry name" value="Metalloenz_LuxS/M16"/>
</dbReference>
<evidence type="ECO:0000256" key="4">
    <source>
        <dbReference type="ARBA" id="ARBA00022801"/>
    </source>
</evidence>
<proteinExistence type="inferred from homology"/>
<dbReference type="SUPFAM" id="SSF63411">
    <property type="entry name" value="LuxS/MPP-like metallohydrolase"/>
    <property type="match status" value="1"/>
</dbReference>
<keyword evidence="7" id="KW-0732">Signal</keyword>
<dbReference type="InterPro" id="IPR050626">
    <property type="entry name" value="Peptidase_M16"/>
</dbReference>
<evidence type="ECO:0000256" key="3">
    <source>
        <dbReference type="ARBA" id="ARBA00022723"/>
    </source>
</evidence>
<comment type="similarity">
    <text evidence="1">Belongs to the peptidase M16 family.</text>
</comment>
<protein>
    <recommendedName>
        <fullName evidence="8">Peptidase M16 N-terminal domain-containing protein</fullName>
    </recommendedName>
</protein>
<organism evidence="9">
    <name type="scientific">Emiliania huxleyi</name>
    <name type="common">Coccolithophore</name>
    <name type="synonym">Pontosphaera huxleyi</name>
    <dbReference type="NCBI Taxonomy" id="2903"/>
    <lineage>
        <taxon>Eukaryota</taxon>
        <taxon>Haptista</taxon>
        <taxon>Haptophyta</taxon>
        <taxon>Prymnesiophyceae</taxon>
        <taxon>Isochrysidales</taxon>
        <taxon>Noelaerhabdaceae</taxon>
        <taxon>Emiliania</taxon>
    </lineage>
</organism>
<evidence type="ECO:0000256" key="7">
    <source>
        <dbReference type="SAM" id="SignalP"/>
    </source>
</evidence>
<feature type="signal peptide" evidence="7">
    <location>
        <begin position="1"/>
        <end position="21"/>
    </location>
</feature>
<gene>
    <name evidence="9" type="ORF">EHUX00137_LOCUS33372</name>
</gene>
<dbReference type="GO" id="GO:0008237">
    <property type="term" value="F:metallopeptidase activity"/>
    <property type="evidence" value="ECO:0007669"/>
    <property type="project" value="UniProtKB-KW"/>
</dbReference>
<keyword evidence="4" id="KW-0378">Hydrolase</keyword>
<keyword evidence="2" id="KW-0645">Protease</keyword>
<keyword evidence="5" id="KW-0862">Zinc</keyword>
<feature type="chain" id="PRO_5030739642" description="Peptidase M16 N-terminal domain-containing protein" evidence="7">
    <location>
        <begin position="22"/>
        <end position="946"/>
    </location>
</feature>
<evidence type="ECO:0000256" key="2">
    <source>
        <dbReference type="ARBA" id="ARBA00022670"/>
    </source>
</evidence>